<feature type="domain" description="MIP18 family-like" evidence="1">
    <location>
        <begin position="6"/>
        <end position="76"/>
    </location>
</feature>
<sequence>MSDLQDRVRAAVATVEDPEVPITLQDLGVVRDVRVTGGQARVVLRPTRLACPARGEMARRVHEAVRSVAPDVDVEVDWEIATWRGSDVSGRGTQVLLQIGYADPGVGASTACPFCGSPDVRSEGAFGGSVCKVPFSCRSCGSTYDALKGSTAAAAAIGGTRG</sequence>
<accession>A0A285V3H6</accession>
<dbReference type="PANTHER" id="PTHR42831">
    <property type="entry name" value="FE-S PROTEIN MATURATION AUXILIARY FACTOR YITW"/>
    <property type="match status" value="1"/>
</dbReference>
<dbReference type="Proteomes" id="UP000219435">
    <property type="component" value="Unassembled WGS sequence"/>
</dbReference>
<dbReference type="OrthoDB" id="4174266at2"/>
<feature type="domain" description="PaaD zinc beta ribbon" evidence="2">
    <location>
        <begin position="109"/>
        <end position="148"/>
    </location>
</feature>
<keyword evidence="4" id="KW-1185">Reference proteome</keyword>
<dbReference type="EMBL" id="OBQI01000002">
    <property type="protein sequence ID" value="SOC48573.1"/>
    <property type="molecule type" value="Genomic_DNA"/>
</dbReference>
<reference evidence="4" key="1">
    <citation type="submission" date="2017-08" db="EMBL/GenBank/DDBJ databases">
        <authorList>
            <person name="Varghese N."/>
            <person name="Submissions S."/>
        </authorList>
    </citation>
    <scope>NUCLEOTIDE SEQUENCE [LARGE SCALE GENOMIC DNA]</scope>
    <source>
        <strain evidence="4">DSM 4725</strain>
    </source>
</reference>
<organism evidence="3 4">
    <name type="scientific">Blastococcus aggregatus</name>
    <dbReference type="NCBI Taxonomy" id="38502"/>
    <lineage>
        <taxon>Bacteria</taxon>
        <taxon>Bacillati</taxon>
        <taxon>Actinomycetota</taxon>
        <taxon>Actinomycetes</taxon>
        <taxon>Geodermatophilales</taxon>
        <taxon>Geodermatophilaceae</taxon>
        <taxon>Blastococcus</taxon>
    </lineage>
</organism>
<evidence type="ECO:0000313" key="3">
    <source>
        <dbReference type="EMBL" id="SOC48573.1"/>
    </source>
</evidence>
<dbReference type="InterPro" id="IPR034904">
    <property type="entry name" value="FSCA_dom_sf"/>
</dbReference>
<dbReference type="AlphaFoldDB" id="A0A285V3H6"/>
<protein>
    <submittedName>
        <fullName evidence="3">Ring-1,2-phenylacetyl-CoA epoxidase subunit PaaD</fullName>
    </submittedName>
</protein>
<name>A0A285V3H6_9ACTN</name>
<dbReference type="Pfam" id="PF23451">
    <property type="entry name" value="Zn_ribbon_PaaD"/>
    <property type="match status" value="1"/>
</dbReference>
<gene>
    <name evidence="3" type="ORF">SAMN05660748_1275</name>
</gene>
<dbReference type="Gene3D" id="3.30.300.130">
    <property type="entry name" value="Fe-S cluster assembly (FSCA)"/>
    <property type="match status" value="1"/>
</dbReference>
<dbReference type="InterPro" id="IPR052339">
    <property type="entry name" value="Fe-S_Maturation_MIP18"/>
</dbReference>
<dbReference type="InterPro" id="IPR056572">
    <property type="entry name" value="Zn_ribbon_PaaD"/>
</dbReference>
<dbReference type="InterPro" id="IPR002744">
    <property type="entry name" value="MIP18-like"/>
</dbReference>
<evidence type="ECO:0000313" key="4">
    <source>
        <dbReference type="Proteomes" id="UP000219435"/>
    </source>
</evidence>
<evidence type="ECO:0000259" key="2">
    <source>
        <dbReference type="Pfam" id="PF23451"/>
    </source>
</evidence>
<dbReference type="RefSeq" id="WP_097194222.1">
    <property type="nucleotide sequence ID" value="NZ_OBQI01000002.1"/>
</dbReference>
<dbReference type="PANTHER" id="PTHR42831:SF1">
    <property type="entry name" value="FE-S PROTEIN MATURATION AUXILIARY FACTOR YITW"/>
    <property type="match status" value="1"/>
</dbReference>
<proteinExistence type="predicted"/>
<dbReference type="Pfam" id="PF01883">
    <property type="entry name" value="FeS_assembly_P"/>
    <property type="match status" value="1"/>
</dbReference>
<evidence type="ECO:0000259" key="1">
    <source>
        <dbReference type="Pfam" id="PF01883"/>
    </source>
</evidence>
<dbReference type="SUPFAM" id="SSF117916">
    <property type="entry name" value="Fe-S cluster assembly (FSCA) domain-like"/>
    <property type="match status" value="1"/>
</dbReference>